<feature type="active site" description="Proton donor" evidence="4">
    <location>
        <position position="48"/>
    </location>
</feature>
<dbReference type="Gene3D" id="3.20.20.100">
    <property type="entry name" value="NADP-dependent oxidoreductase domain"/>
    <property type="match status" value="1"/>
</dbReference>
<dbReference type="PANTHER" id="PTHR43827">
    <property type="entry name" value="2,5-DIKETO-D-GLUCONIC ACID REDUCTASE"/>
    <property type="match status" value="1"/>
</dbReference>
<dbReference type="PRINTS" id="PR00069">
    <property type="entry name" value="ALDKETRDTASE"/>
</dbReference>
<feature type="site" description="Lowers pKa of active site Tyr" evidence="6">
    <location>
        <position position="73"/>
    </location>
</feature>
<dbReference type="EMBL" id="NXLW01000014">
    <property type="protein sequence ID" value="RDU71077.1"/>
    <property type="molecule type" value="Genomic_DNA"/>
</dbReference>
<gene>
    <name evidence="8" type="ORF">CQA66_07135</name>
</gene>
<dbReference type="SUPFAM" id="SSF51430">
    <property type="entry name" value="NAD(P)-linked oxidoreductase"/>
    <property type="match status" value="1"/>
</dbReference>
<dbReference type="PIRSF" id="PIRSF000097">
    <property type="entry name" value="AKR"/>
    <property type="match status" value="1"/>
</dbReference>
<dbReference type="Proteomes" id="UP000256424">
    <property type="component" value="Unassembled WGS sequence"/>
</dbReference>
<dbReference type="InterPro" id="IPR020471">
    <property type="entry name" value="AKR"/>
</dbReference>
<proteinExistence type="inferred from homology"/>
<keyword evidence="9" id="KW-1185">Reference proteome</keyword>
<dbReference type="InterPro" id="IPR023210">
    <property type="entry name" value="NADP_OxRdtase_dom"/>
</dbReference>
<evidence type="ECO:0000256" key="2">
    <source>
        <dbReference type="ARBA" id="ARBA00022857"/>
    </source>
</evidence>
<dbReference type="PROSITE" id="PS00063">
    <property type="entry name" value="ALDOKETO_REDUCTASE_3"/>
    <property type="match status" value="1"/>
</dbReference>
<dbReference type="InterPro" id="IPR036812">
    <property type="entry name" value="NAD(P)_OxRdtase_dom_sf"/>
</dbReference>
<evidence type="ECO:0000313" key="9">
    <source>
        <dbReference type="Proteomes" id="UP000256424"/>
    </source>
</evidence>
<evidence type="ECO:0000259" key="7">
    <source>
        <dbReference type="Pfam" id="PF00248"/>
    </source>
</evidence>
<dbReference type="PROSITE" id="PS00062">
    <property type="entry name" value="ALDOKETO_REDUCTASE_2"/>
    <property type="match status" value="1"/>
</dbReference>
<comment type="similarity">
    <text evidence="1">Belongs to the aldo/keto reductase family.</text>
</comment>
<dbReference type="Pfam" id="PF00248">
    <property type="entry name" value="Aldo_ket_red"/>
    <property type="match status" value="1"/>
</dbReference>
<evidence type="ECO:0000256" key="6">
    <source>
        <dbReference type="PIRSR" id="PIRSR000097-3"/>
    </source>
</evidence>
<sequence length="266" mass="30366">MMTQTLNNNIKMPIIGLGTYTLAGRECERAILDALQVGYRSFDTAQMYRNEVYVGNAIKASGLRREDLFITTKLSSNMGYETTKKSIRSSLDSLQLDYIDLLLLHSPYSQAKDMYRAMEEFYTQGRIKALGISNFDTRVYLDFVKSVQIIPAVNQVQAHVFFQREVLQQTMQPYRTIVQAWSPFANGKKGFFSNQTLVAIGRKYNKTSAQVGLRYLIERGINVIPKSSKKERMIENLSIFDFALSAEDVAQIKKLDTNKSLFGWDV</sequence>
<dbReference type="PANTHER" id="PTHR43827:SF3">
    <property type="entry name" value="NADP-DEPENDENT OXIDOREDUCTASE DOMAIN-CONTAINING PROTEIN"/>
    <property type="match status" value="1"/>
</dbReference>
<name>A0A3D8J0N3_9HELI</name>
<dbReference type="FunFam" id="3.20.20.100:FF:000015">
    <property type="entry name" value="Oxidoreductase, aldo/keto reductase family"/>
    <property type="match status" value="1"/>
</dbReference>
<evidence type="ECO:0000256" key="3">
    <source>
        <dbReference type="ARBA" id="ARBA00023002"/>
    </source>
</evidence>
<comment type="caution">
    <text evidence="8">The sequence shown here is derived from an EMBL/GenBank/DDBJ whole genome shotgun (WGS) entry which is preliminary data.</text>
</comment>
<accession>A0A3D8J0N3</accession>
<keyword evidence="2" id="KW-0521">NADP</keyword>
<evidence type="ECO:0000313" key="8">
    <source>
        <dbReference type="EMBL" id="RDU71077.1"/>
    </source>
</evidence>
<evidence type="ECO:0000256" key="4">
    <source>
        <dbReference type="PIRSR" id="PIRSR000097-1"/>
    </source>
</evidence>
<dbReference type="AlphaFoldDB" id="A0A3D8J0N3"/>
<dbReference type="OrthoDB" id="5328358at2"/>
<evidence type="ECO:0000256" key="5">
    <source>
        <dbReference type="PIRSR" id="PIRSR000097-2"/>
    </source>
</evidence>
<evidence type="ECO:0000256" key="1">
    <source>
        <dbReference type="ARBA" id="ARBA00007905"/>
    </source>
</evidence>
<feature type="binding site" evidence="5">
    <location>
        <position position="105"/>
    </location>
    <ligand>
        <name>substrate</name>
    </ligand>
</feature>
<dbReference type="InterPro" id="IPR018170">
    <property type="entry name" value="Aldo/ket_reductase_CS"/>
</dbReference>
<feature type="domain" description="NADP-dependent oxidoreductase" evidence="7">
    <location>
        <begin position="15"/>
        <end position="256"/>
    </location>
</feature>
<reference evidence="8 9" key="1">
    <citation type="submission" date="2018-04" db="EMBL/GenBank/DDBJ databases">
        <title>Novel Campyloabacter and Helicobacter Species and Strains.</title>
        <authorList>
            <person name="Mannion A.J."/>
            <person name="Shen Z."/>
            <person name="Fox J.G."/>
        </authorList>
    </citation>
    <scope>NUCLEOTIDE SEQUENCE [LARGE SCALE GENOMIC DNA]</scope>
    <source>
        <strain evidence="8 9">MIT 97-5075</strain>
    </source>
</reference>
<protein>
    <submittedName>
        <fullName evidence="8">Aldo/keto reductase</fullName>
    </submittedName>
</protein>
<organism evidence="8 9">
    <name type="scientific">Helicobacter aurati</name>
    <dbReference type="NCBI Taxonomy" id="137778"/>
    <lineage>
        <taxon>Bacteria</taxon>
        <taxon>Pseudomonadati</taxon>
        <taxon>Campylobacterota</taxon>
        <taxon>Epsilonproteobacteria</taxon>
        <taxon>Campylobacterales</taxon>
        <taxon>Helicobacteraceae</taxon>
        <taxon>Helicobacter</taxon>
    </lineage>
</organism>
<dbReference type="PROSITE" id="PS00798">
    <property type="entry name" value="ALDOKETO_REDUCTASE_1"/>
    <property type="match status" value="1"/>
</dbReference>
<dbReference type="GO" id="GO:0016616">
    <property type="term" value="F:oxidoreductase activity, acting on the CH-OH group of donors, NAD or NADP as acceptor"/>
    <property type="evidence" value="ECO:0007669"/>
    <property type="project" value="UniProtKB-ARBA"/>
</dbReference>
<keyword evidence="3" id="KW-0560">Oxidoreductase</keyword>